<reference evidence="4 5" key="1">
    <citation type="submission" date="2023-09" db="EMBL/GenBank/DDBJ databases">
        <title>Genomes of two closely related lineages of the louse Polyplax serrata with different host specificities.</title>
        <authorList>
            <person name="Martinu J."/>
            <person name="Tarabai H."/>
            <person name="Stefka J."/>
            <person name="Hypsa V."/>
        </authorList>
    </citation>
    <scope>NUCLEOTIDE SEQUENCE [LARGE SCALE GENOMIC DNA]</scope>
    <source>
        <strain evidence="4">98ZLc_SE</strain>
    </source>
</reference>
<keyword evidence="2 3" id="KW-0040">ANK repeat</keyword>
<proteinExistence type="predicted"/>
<feature type="repeat" description="ANK" evidence="3">
    <location>
        <begin position="44"/>
        <end position="65"/>
    </location>
</feature>
<dbReference type="PANTHER" id="PTHR24124">
    <property type="entry name" value="ANKYRIN REPEAT FAMILY A"/>
    <property type="match status" value="1"/>
</dbReference>
<evidence type="ECO:0000313" key="5">
    <source>
        <dbReference type="Proteomes" id="UP001359485"/>
    </source>
</evidence>
<sequence length="150" mass="16266">MFLFSCSTLEKVSDNVIKASKFGNLKLLKTLHGEGNSLLSIDSSGETALHHSARDGHKDVVKYLIASAPSSLLDMTDNIKGRTALHVAAAHKRRSICCLLIAGGASATRRDYDGKTPRLLALEAEDNELAAYLENQEHFKLVSNETETAV</sequence>
<dbReference type="SMART" id="SM00248">
    <property type="entry name" value="ANK"/>
    <property type="match status" value="2"/>
</dbReference>
<dbReference type="InterPro" id="IPR002110">
    <property type="entry name" value="Ankyrin_rpt"/>
</dbReference>
<organism evidence="4 5">
    <name type="scientific">Polyplax serrata</name>
    <name type="common">Common mouse louse</name>
    <dbReference type="NCBI Taxonomy" id="468196"/>
    <lineage>
        <taxon>Eukaryota</taxon>
        <taxon>Metazoa</taxon>
        <taxon>Ecdysozoa</taxon>
        <taxon>Arthropoda</taxon>
        <taxon>Hexapoda</taxon>
        <taxon>Insecta</taxon>
        <taxon>Pterygota</taxon>
        <taxon>Neoptera</taxon>
        <taxon>Paraneoptera</taxon>
        <taxon>Psocodea</taxon>
        <taxon>Troctomorpha</taxon>
        <taxon>Phthiraptera</taxon>
        <taxon>Anoplura</taxon>
        <taxon>Polyplacidae</taxon>
        <taxon>Polyplax</taxon>
    </lineage>
</organism>
<gene>
    <name evidence="4" type="ORF">RUM44_008206</name>
</gene>
<accession>A0ABR1BBP1</accession>
<evidence type="ECO:0000256" key="3">
    <source>
        <dbReference type="PROSITE-ProRule" id="PRU00023"/>
    </source>
</evidence>
<dbReference type="Proteomes" id="UP001359485">
    <property type="component" value="Unassembled WGS sequence"/>
</dbReference>
<dbReference type="SUPFAM" id="SSF48403">
    <property type="entry name" value="Ankyrin repeat"/>
    <property type="match status" value="1"/>
</dbReference>
<dbReference type="Gene3D" id="1.25.40.20">
    <property type="entry name" value="Ankyrin repeat-containing domain"/>
    <property type="match status" value="1"/>
</dbReference>
<keyword evidence="5" id="KW-1185">Reference proteome</keyword>
<dbReference type="InterPro" id="IPR036770">
    <property type="entry name" value="Ankyrin_rpt-contain_sf"/>
</dbReference>
<dbReference type="EMBL" id="JAWJWF010000002">
    <property type="protein sequence ID" value="KAK6637784.1"/>
    <property type="molecule type" value="Genomic_DNA"/>
</dbReference>
<evidence type="ECO:0000256" key="2">
    <source>
        <dbReference type="ARBA" id="ARBA00023043"/>
    </source>
</evidence>
<feature type="repeat" description="ANK" evidence="3">
    <location>
        <begin position="80"/>
        <end position="112"/>
    </location>
</feature>
<name>A0ABR1BBP1_POLSC</name>
<dbReference type="PROSITE" id="PS50297">
    <property type="entry name" value="ANK_REP_REGION"/>
    <property type="match status" value="2"/>
</dbReference>
<comment type="caution">
    <text evidence="4">The sequence shown here is derived from an EMBL/GenBank/DDBJ whole genome shotgun (WGS) entry which is preliminary data.</text>
</comment>
<dbReference type="Pfam" id="PF12796">
    <property type="entry name" value="Ank_2"/>
    <property type="match status" value="1"/>
</dbReference>
<evidence type="ECO:0000256" key="1">
    <source>
        <dbReference type="ARBA" id="ARBA00022737"/>
    </source>
</evidence>
<dbReference type="PROSITE" id="PS50088">
    <property type="entry name" value="ANK_REPEAT"/>
    <property type="match status" value="2"/>
</dbReference>
<protein>
    <submittedName>
        <fullName evidence="4">Uncharacterized protein</fullName>
    </submittedName>
</protein>
<evidence type="ECO:0000313" key="4">
    <source>
        <dbReference type="EMBL" id="KAK6637784.1"/>
    </source>
</evidence>
<keyword evidence="1" id="KW-0677">Repeat</keyword>
<dbReference type="PANTHER" id="PTHR24124:SF14">
    <property type="entry name" value="CHROMOSOME UNDETERMINED SCAFFOLD_25, WHOLE GENOME SHOTGUN SEQUENCE"/>
    <property type="match status" value="1"/>
</dbReference>